<dbReference type="InterPro" id="IPR020843">
    <property type="entry name" value="ER"/>
</dbReference>
<dbReference type="RefSeq" id="WP_073374274.1">
    <property type="nucleotide sequence ID" value="NZ_FQZK01000001.1"/>
</dbReference>
<comment type="subunit">
    <text evidence="2">Homotetramer.</text>
</comment>
<dbReference type="STRING" id="758803.SAMN05421803_101401"/>
<dbReference type="EMBL" id="FQZK01000001">
    <property type="protein sequence ID" value="SHI49573.1"/>
    <property type="molecule type" value="Genomic_DNA"/>
</dbReference>
<keyword evidence="5" id="KW-0694">RNA-binding</keyword>
<proteinExistence type="predicted"/>
<evidence type="ECO:0000256" key="5">
    <source>
        <dbReference type="ARBA" id="ARBA00022884"/>
    </source>
</evidence>
<gene>
    <name evidence="8" type="ORF">SAMN05421803_101401</name>
</gene>
<dbReference type="SUPFAM" id="SSF50129">
    <property type="entry name" value="GroES-like"/>
    <property type="match status" value="1"/>
</dbReference>
<dbReference type="InterPro" id="IPR002364">
    <property type="entry name" value="Quin_OxRdtase/zeta-crystal_CS"/>
</dbReference>
<dbReference type="GO" id="GO:0016491">
    <property type="term" value="F:oxidoreductase activity"/>
    <property type="evidence" value="ECO:0007669"/>
    <property type="project" value="InterPro"/>
</dbReference>
<dbReference type="CDD" id="cd05289">
    <property type="entry name" value="MDR_like_2"/>
    <property type="match status" value="1"/>
</dbReference>
<dbReference type="SUPFAM" id="SSF51735">
    <property type="entry name" value="NAD(P)-binding Rossmann-fold domains"/>
    <property type="match status" value="1"/>
</dbReference>
<evidence type="ECO:0000259" key="7">
    <source>
        <dbReference type="SMART" id="SM00829"/>
    </source>
</evidence>
<dbReference type="Proteomes" id="UP000184452">
    <property type="component" value="Unassembled WGS sequence"/>
</dbReference>
<dbReference type="Gene3D" id="3.90.180.10">
    <property type="entry name" value="Medium-chain alcohol dehydrogenases, catalytic domain"/>
    <property type="match status" value="1"/>
</dbReference>
<dbReference type="Pfam" id="PF13602">
    <property type="entry name" value="ADH_zinc_N_2"/>
    <property type="match status" value="1"/>
</dbReference>
<dbReference type="AlphaFoldDB" id="A0A1M6BM48"/>
<dbReference type="GO" id="GO:0008270">
    <property type="term" value="F:zinc ion binding"/>
    <property type="evidence" value="ECO:0007669"/>
    <property type="project" value="InterPro"/>
</dbReference>
<dbReference type="Gene3D" id="3.40.50.720">
    <property type="entry name" value="NAD(P)-binding Rossmann-like Domain"/>
    <property type="match status" value="1"/>
</dbReference>
<keyword evidence="3" id="KW-0963">Cytoplasm</keyword>
<keyword evidence="9" id="KW-1185">Reference proteome</keyword>
<dbReference type="InterPro" id="IPR013154">
    <property type="entry name" value="ADH-like_N"/>
</dbReference>
<evidence type="ECO:0000256" key="6">
    <source>
        <dbReference type="SAM" id="MobiDB-lite"/>
    </source>
</evidence>
<name>A0A1M6BM48_9ACTN</name>
<evidence type="ECO:0000256" key="2">
    <source>
        <dbReference type="ARBA" id="ARBA00011881"/>
    </source>
</evidence>
<dbReference type="InterPro" id="IPR011032">
    <property type="entry name" value="GroES-like_sf"/>
</dbReference>
<evidence type="ECO:0000256" key="3">
    <source>
        <dbReference type="ARBA" id="ARBA00022490"/>
    </source>
</evidence>
<dbReference type="Pfam" id="PF08240">
    <property type="entry name" value="ADH_N"/>
    <property type="match status" value="1"/>
</dbReference>
<evidence type="ECO:0000313" key="8">
    <source>
        <dbReference type="EMBL" id="SHI49573.1"/>
    </source>
</evidence>
<reference evidence="8 9" key="1">
    <citation type="submission" date="2016-11" db="EMBL/GenBank/DDBJ databases">
        <authorList>
            <person name="Jaros S."/>
            <person name="Januszkiewicz K."/>
            <person name="Wedrychowicz H."/>
        </authorList>
    </citation>
    <scope>NUCLEOTIDE SEQUENCE [LARGE SCALE GENOMIC DNA]</scope>
    <source>
        <strain evidence="8 9">CGMCC 4.5723</strain>
    </source>
</reference>
<dbReference type="SMART" id="SM00829">
    <property type="entry name" value="PKS_ER"/>
    <property type="match status" value="1"/>
</dbReference>
<sequence>MRAVAFPRTGPPEVLESVDLPDPEPGPGQVRVRVRAAGVQPVDTALRRGAPIGPPAPLPRVPGNDFAGTVDRLGAGVASPAVGDAVLGWAWTSCYAEYVVVGADHCAARPAGMPWEEAGVLASSAQTAHTALEDLRVGPGETLLVHAAAGGVGTFAVQLARVLGARVLGTCGPGNEEHVASLGAVPVRHGEGLAGRVRALAPEGVDAALDMVGGDTLRLSVALVGDPARVGTLVDHAAAERAGALGLRSRPGADRLGAIVDLYAAGELRVHVSHALPLHEAARAHRLSETRRTRGKIALLV</sequence>
<comment type="subcellular location">
    <subcellularLocation>
        <location evidence="1">Cytoplasm</location>
    </subcellularLocation>
</comment>
<dbReference type="InterPro" id="IPR051603">
    <property type="entry name" value="Zinc-ADH_QOR/CCCR"/>
</dbReference>
<feature type="region of interest" description="Disordered" evidence="6">
    <location>
        <begin position="1"/>
        <end position="27"/>
    </location>
</feature>
<accession>A0A1M6BM48</accession>
<evidence type="ECO:0000313" key="9">
    <source>
        <dbReference type="Proteomes" id="UP000184452"/>
    </source>
</evidence>
<organism evidence="8 9">
    <name type="scientific">Nocardiopsis flavescens</name>
    <dbReference type="NCBI Taxonomy" id="758803"/>
    <lineage>
        <taxon>Bacteria</taxon>
        <taxon>Bacillati</taxon>
        <taxon>Actinomycetota</taxon>
        <taxon>Actinomycetes</taxon>
        <taxon>Streptosporangiales</taxon>
        <taxon>Nocardiopsidaceae</taxon>
        <taxon>Nocardiopsis</taxon>
    </lineage>
</organism>
<keyword evidence="4" id="KW-0521">NADP</keyword>
<evidence type="ECO:0000256" key="4">
    <source>
        <dbReference type="ARBA" id="ARBA00022857"/>
    </source>
</evidence>
<evidence type="ECO:0000256" key="1">
    <source>
        <dbReference type="ARBA" id="ARBA00004496"/>
    </source>
</evidence>
<dbReference type="PANTHER" id="PTHR44154">
    <property type="entry name" value="QUINONE OXIDOREDUCTASE"/>
    <property type="match status" value="1"/>
</dbReference>
<dbReference type="GO" id="GO:0005737">
    <property type="term" value="C:cytoplasm"/>
    <property type="evidence" value="ECO:0007669"/>
    <property type="project" value="UniProtKB-SubCell"/>
</dbReference>
<feature type="domain" description="Enoyl reductase (ER)" evidence="7">
    <location>
        <begin position="10"/>
        <end position="299"/>
    </location>
</feature>
<dbReference type="GO" id="GO:0003723">
    <property type="term" value="F:RNA binding"/>
    <property type="evidence" value="ECO:0007669"/>
    <property type="project" value="UniProtKB-KW"/>
</dbReference>
<dbReference type="PROSITE" id="PS01162">
    <property type="entry name" value="QOR_ZETA_CRYSTAL"/>
    <property type="match status" value="1"/>
</dbReference>
<dbReference type="PANTHER" id="PTHR44154:SF1">
    <property type="entry name" value="QUINONE OXIDOREDUCTASE"/>
    <property type="match status" value="1"/>
</dbReference>
<protein>
    <submittedName>
        <fullName evidence="8">Enoyl reductase</fullName>
    </submittedName>
</protein>
<dbReference type="OrthoDB" id="2665481at2"/>
<dbReference type="InterPro" id="IPR036291">
    <property type="entry name" value="NAD(P)-bd_dom_sf"/>
</dbReference>